<dbReference type="STRING" id="1774970.AUC70_01025"/>
<keyword evidence="1" id="KW-0732">Signal</keyword>
<proteinExistence type="predicted"/>
<dbReference type="Proteomes" id="UP000094172">
    <property type="component" value="Unassembled WGS sequence"/>
</dbReference>
<dbReference type="RefSeq" id="WP_069443751.1">
    <property type="nucleotide sequence ID" value="NZ_LPWE01000010.1"/>
</dbReference>
<evidence type="ECO:0000313" key="2">
    <source>
        <dbReference type="EMBL" id="ODR95534.1"/>
    </source>
</evidence>
<organism evidence="2 3">
    <name type="scientific">Methyloceanibacter stevinii</name>
    <dbReference type="NCBI Taxonomy" id="1774970"/>
    <lineage>
        <taxon>Bacteria</taxon>
        <taxon>Pseudomonadati</taxon>
        <taxon>Pseudomonadota</taxon>
        <taxon>Alphaproteobacteria</taxon>
        <taxon>Hyphomicrobiales</taxon>
        <taxon>Hyphomicrobiaceae</taxon>
        <taxon>Methyloceanibacter</taxon>
    </lineage>
</organism>
<accession>A0A1E3VPT8</accession>
<dbReference type="AlphaFoldDB" id="A0A1E3VPT8"/>
<name>A0A1E3VPT8_9HYPH</name>
<gene>
    <name evidence="2" type="ORF">AUC70_01025</name>
</gene>
<comment type="caution">
    <text evidence="2">The sequence shown here is derived from an EMBL/GenBank/DDBJ whole genome shotgun (WGS) entry which is preliminary data.</text>
</comment>
<sequence length="76" mass="7833">MKSTAQGLTGFARPKLALLAAVMVAAPTMTLSVAGCAQGPRMQAPFTLSDPTQRHPIQVGEGEAMLDIAAPRGTRA</sequence>
<feature type="signal peptide" evidence="1">
    <location>
        <begin position="1"/>
        <end position="34"/>
    </location>
</feature>
<evidence type="ECO:0000256" key="1">
    <source>
        <dbReference type="SAM" id="SignalP"/>
    </source>
</evidence>
<evidence type="ECO:0000313" key="3">
    <source>
        <dbReference type="Proteomes" id="UP000094172"/>
    </source>
</evidence>
<feature type="chain" id="PRO_5009138445" evidence="1">
    <location>
        <begin position="35"/>
        <end position="76"/>
    </location>
</feature>
<protein>
    <submittedName>
        <fullName evidence="2">Uncharacterized protein</fullName>
    </submittedName>
</protein>
<keyword evidence="3" id="KW-1185">Reference proteome</keyword>
<reference evidence="2 3" key="1">
    <citation type="journal article" date="2016" name="Environ. Microbiol.">
        <title>New Methyloceanibacter diversity from North Sea sediments includes methanotroph containing solely the soluble methane monooxygenase.</title>
        <authorList>
            <person name="Vekeman B."/>
            <person name="Kerckhof F.M."/>
            <person name="Cremers G."/>
            <person name="de Vos P."/>
            <person name="Vandamme P."/>
            <person name="Boon N."/>
            <person name="Op den Camp H.J."/>
            <person name="Heylen K."/>
        </authorList>
    </citation>
    <scope>NUCLEOTIDE SEQUENCE [LARGE SCALE GENOMIC DNA]</scope>
    <source>
        <strain evidence="2 3">R-67176</strain>
    </source>
</reference>
<dbReference type="EMBL" id="LPWE01000010">
    <property type="protein sequence ID" value="ODR95534.1"/>
    <property type="molecule type" value="Genomic_DNA"/>
</dbReference>